<accession>A0A7S3L668</accession>
<gene>
    <name evidence="2" type="ORF">ACOF00016_LOCUS5973</name>
</gene>
<protein>
    <submittedName>
        <fullName evidence="2">Uncharacterized protein</fullName>
    </submittedName>
</protein>
<feature type="compositionally biased region" description="Basic and acidic residues" evidence="1">
    <location>
        <begin position="319"/>
        <end position="331"/>
    </location>
</feature>
<dbReference type="EMBL" id="HBIM01007018">
    <property type="protein sequence ID" value="CAE0408201.1"/>
    <property type="molecule type" value="Transcribed_RNA"/>
</dbReference>
<feature type="region of interest" description="Disordered" evidence="1">
    <location>
        <begin position="319"/>
        <end position="362"/>
    </location>
</feature>
<name>A0A7S3L668_9STRA</name>
<proteinExistence type="predicted"/>
<evidence type="ECO:0000313" key="2">
    <source>
        <dbReference type="EMBL" id="CAE0408201.1"/>
    </source>
</evidence>
<feature type="compositionally biased region" description="Basic residues" evidence="1">
    <location>
        <begin position="343"/>
        <end position="352"/>
    </location>
</feature>
<evidence type="ECO:0000256" key="1">
    <source>
        <dbReference type="SAM" id="MobiDB-lite"/>
    </source>
</evidence>
<dbReference type="AlphaFoldDB" id="A0A7S3L668"/>
<sequence length="478" mass="54787">MDSFHVGNEKITLEALADQVERALMLLDDEVNAEYKQAVAHDPTLVKRESPLADFLRCEEYHSLKAATRLALYWKRRKEYFGDRWLRPMSQTGNGTLTPEQVQLLRRGFVSVTSSPQVVAIYDMSRMPLDYREADFLSVAFYSSCAGASIEAQTKGFTLLKLVPGGSSRRRHEDKVPSSATAGAEFASSIPIKAKKLVLVTAFTPGEEHLQDYHDAQYQETHQKRSETVFQKTARYVIGQSIRETIRLLEEEGLDRSCIPLRLGGDYFYTKQFDDWIRERLSVEDCMGGAPPVRNSGILNAVVKQANEQVLEETAKRIVAKDQEHHRHEGASVETEGSSSTKRSNRGRRPVVCHREPHESEEEFEKRRMHLYGKRSYERKRRKLPSLQEQFQALDQANRHLRTNNGFLEGLIDQARRIVNTHYPMEYSQRHQKQQGRPFSVNMPNAFPIAYAGNYNYSHDEEKNDDISVGSLSFLELV</sequence>
<organism evidence="2">
    <name type="scientific">Amphora coffeiformis</name>
    <dbReference type="NCBI Taxonomy" id="265554"/>
    <lineage>
        <taxon>Eukaryota</taxon>
        <taxon>Sar</taxon>
        <taxon>Stramenopiles</taxon>
        <taxon>Ochrophyta</taxon>
        <taxon>Bacillariophyta</taxon>
        <taxon>Bacillariophyceae</taxon>
        <taxon>Bacillariophycidae</taxon>
        <taxon>Thalassiophysales</taxon>
        <taxon>Catenulaceae</taxon>
        <taxon>Amphora</taxon>
    </lineage>
</organism>
<reference evidence="2" key="1">
    <citation type="submission" date="2021-01" db="EMBL/GenBank/DDBJ databases">
        <authorList>
            <person name="Corre E."/>
            <person name="Pelletier E."/>
            <person name="Niang G."/>
            <person name="Scheremetjew M."/>
            <person name="Finn R."/>
            <person name="Kale V."/>
            <person name="Holt S."/>
            <person name="Cochrane G."/>
            <person name="Meng A."/>
            <person name="Brown T."/>
            <person name="Cohen L."/>
        </authorList>
    </citation>
    <scope>NUCLEOTIDE SEQUENCE</scope>
    <source>
        <strain evidence="2">CCMP127</strain>
    </source>
</reference>